<accession>A0A6S7ILX0</accession>
<evidence type="ECO:0000313" key="1">
    <source>
        <dbReference type="EMBL" id="CAB4020134.1"/>
    </source>
</evidence>
<proteinExistence type="predicted"/>
<feature type="non-terminal residue" evidence="1">
    <location>
        <position position="139"/>
    </location>
</feature>
<dbReference type="Gene3D" id="2.60.40.10">
    <property type="entry name" value="Immunoglobulins"/>
    <property type="match status" value="1"/>
</dbReference>
<keyword evidence="2" id="KW-1185">Reference proteome</keyword>
<comment type="caution">
    <text evidence="1">The sequence shown here is derived from an EMBL/GenBank/DDBJ whole genome shotgun (WGS) entry which is preliminary data.</text>
</comment>
<dbReference type="AlphaFoldDB" id="A0A6S7ILX0"/>
<organism evidence="1 2">
    <name type="scientific">Paramuricea clavata</name>
    <name type="common">Red gorgonian</name>
    <name type="synonym">Violescent sea-whip</name>
    <dbReference type="NCBI Taxonomy" id="317549"/>
    <lineage>
        <taxon>Eukaryota</taxon>
        <taxon>Metazoa</taxon>
        <taxon>Cnidaria</taxon>
        <taxon>Anthozoa</taxon>
        <taxon>Octocorallia</taxon>
        <taxon>Malacalcyonacea</taxon>
        <taxon>Plexauridae</taxon>
        <taxon>Paramuricea</taxon>
    </lineage>
</organism>
<dbReference type="Proteomes" id="UP001152795">
    <property type="component" value="Unassembled WGS sequence"/>
</dbReference>
<feature type="non-terminal residue" evidence="1">
    <location>
        <position position="1"/>
    </location>
</feature>
<dbReference type="OrthoDB" id="10552254at2759"/>
<dbReference type="EMBL" id="CACRXK020010798">
    <property type="protein sequence ID" value="CAB4020134.1"/>
    <property type="molecule type" value="Genomic_DNA"/>
</dbReference>
<sequence>PSLCPSFECLICNEDILDNGNRVVNVRWKLPPENTLNGMVRQTRLKYRGKGDNMTIVIIYRNMTTEGSIELKVNMEYFVQVAICTLEHLCSGYSKPKLISKHAPEEHVTTSGNSKILVIGLTVGCLCLFIVLVLFCGVL</sequence>
<dbReference type="InterPro" id="IPR036116">
    <property type="entry name" value="FN3_sf"/>
</dbReference>
<reference evidence="1" key="1">
    <citation type="submission" date="2020-04" db="EMBL/GenBank/DDBJ databases">
        <authorList>
            <person name="Alioto T."/>
            <person name="Alioto T."/>
            <person name="Gomez Garrido J."/>
        </authorList>
    </citation>
    <scope>NUCLEOTIDE SEQUENCE</scope>
    <source>
        <strain evidence="1">A484AB</strain>
    </source>
</reference>
<evidence type="ECO:0000313" key="2">
    <source>
        <dbReference type="Proteomes" id="UP001152795"/>
    </source>
</evidence>
<protein>
    <submittedName>
        <fullName evidence="1">---NA</fullName>
    </submittedName>
</protein>
<dbReference type="SUPFAM" id="SSF49265">
    <property type="entry name" value="Fibronectin type III"/>
    <property type="match status" value="1"/>
</dbReference>
<name>A0A6S7ILX0_PARCT</name>
<dbReference type="InterPro" id="IPR013783">
    <property type="entry name" value="Ig-like_fold"/>
</dbReference>
<gene>
    <name evidence="1" type="ORF">PACLA_8A089754</name>
</gene>